<evidence type="ECO:0000313" key="1">
    <source>
        <dbReference type="EMBL" id="GCE38781.1"/>
    </source>
</evidence>
<keyword evidence="2" id="KW-1185">Reference proteome</keyword>
<dbReference type="Pfam" id="PF13481">
    <property type="entry name" value="AAA_25"/>
    <property type="match status" value="1"/>
</dbReference>
<keyword evidence="1" id="KW-0547">Nucleotide-binding</keyword>
<dbReference type="GO" id="GO:0004386">
    <property type="term" value="F:helicase activity"/>
    <property type="evidence" value="ECO:0007669"/>
    <property type="project" value="UniProtKB-KW"/>
</dbReference>
<keyword evidence="1" id="KW-0067">ATP-binding</keyword>
<dbReference type="InterPro" id="IPR027417">
    <property type="entry name" value="P-loop_NTPase"/>
</dbReference>
<reference evidence="1 2" key="1">
    <citation type="submission" date="2018-11" db="EMBL/GenBank/DDBJ databases">
        <title>Microbial catabolism of amino acid.</title>
        <authorList>
            <person name="Hibi M."/>
            <person name="Ogawa J."/>
        </authorList>
    </citation>
    <scope>NUCLEOTIDE SEQUENCE [LARGE SCALE GENOMIC DNA]</scope>
    <source>
        <strain evidence="1 2">C31-06</strain>
    </source>
</reference>
<proteinExistence type="predicted"/>
<dbReference type="SUPFAM" id="SSF52540">
    <property type="entry name" value="P-loop containing nucleoside triphosphate hydrolases"/>
    <property type="match status" value="1"/>
</dbReference>
<dbReference type="AlphaFoldDB" id="A0A402C5A9"/>
<sequence>MWHALYSPKQSDLWEILDLWETSGSQAIGDPDEADNDDEDGVEYFDEDDVEHVEYVDLPETGEPVWVEDEQVSEDPSDPAAVFFFVPDEDTAALLDPAWLAEHPGALVFPASPDLPYPDLVERFEAVGVDIERFAPEVRGSVVPGIFDLTAARSEPPVPREWLENGIIEAGCVNKLTAASGFGKTILLSDMAVNWSLGRSALDVDEDGKPRRLDRPQRVLYIDGELGSKWWTDYMHRFRFPRYLRNFHLRTLPDRNDDAPTWPALNTPEGAVALFEFIRECEAASGRLDVIVLDTLSAFVSGEESSNDTWREFDSLVTLTLKGWGYTVIYADHTGHDNSRARGASSKKAKLDVEWVLDLPDKSAPDTLRLSNTVETGKMRNGFDGHPRVVHLERRDNPLTHVRSAGPLRTTSDQRADTAGVDPKVTMLVYHMNRLKLPGDVSRRKAAEKLRADGQAVSTDALNEALKLHKSNKAGPSEDASED</sequence>
<name>A0A402C5A9_RHOWR</name>
<comment type="caution">
    <text evidence="1">The sequence shown here is derived from an EMBL/GenBank/DDBJ whole genome shotgun (WGS) entry which is preliminary data.</text>
</comment>
<keyword evidence="1" id="KW-0347">Helicase</keyword>
<dbReference type="Gene3D" id="3.40.50.300">
    <property type="entry name" value="P-loop containing nucleotide triphosphate hydrolases"/>
    <property type="match status" value="1"/>
</dbReference>
<protein>
    <submittedName>
        <fullName evidence="1">DNA helicase</fullName>
    </submittedName>
</protein>
<organism evidence="1 2">
    <name type="scientific">Rhodococcus wratislaviensis</name>
    <name type="common">Tsukamurella wratislaviensis</name>
    <dbReference type="NCBI Taxonomy" id="44752"/>
    <lineage>
        <taxon>Bacteria</taxon>
        <taxon>Bacillati</taxon>
        <taxon>Actinomycetota</taxon>
        <taxon>Actinomycetes</taxon>
        <taxon>Mycobacteriales</taxon>
        <taxon>Nocardiaceae</taxon>
        <taxon>Rhodococcus</taxon>
    </lineage>
</organism>
<dbReference type="Proteomes" id="UP000287519">
    <property type="component" value="Unassembled WGS sequence"/>
</dbReference>
<gene>
    <name evidence="1" type="ORF">Rhow_002305</name>
</gene>
<dbReference type="EMBL" id="BHYM01000021">
    <property type="protein sequence ID" value="GCE38781.1"/>
    <property type="molecule type" value="Genomic_DNA"/>
</dbReference>
<accession>A0A402C5A9</accession>
<keyword evidence="1" id="KW-0378">Hydrolase</keyword>
<evidence type="ECO:0000313" key="2">
    <source>
        <dbReference type="Proteomes" id="UP000287519"/>
    </source>
</evidence>